<evidence type="ECO:0000256" key="1">
    <source>
        <dbReference type="SAM" id="MobiDB-lite"/>
    </source>
</evidence>
<dbReference type="Proteomes" id="UP000887574">
    <property type="component" value="Unplaced"/>
</dbReference>
<feature type="compositionally biased region" description="Polar residues" evidence="1">
    <location>
        <begin position="92"/>
        <end position="107"/>
    </location>
</feature>
<dbReference type="AlphaFoldDB" id="A0A915EIX8"/>
<name>A0A915EIX8_9BILA</name>
<evidence type="ECO:0000313" key="2">
    <source>
        <dbReference type="Proteomes" id="UP000887574"/>
    </source>
</evidence>
<organism evidence="2 3">
    <name type="scientific">Ditylenchus dipsaci</name>
    <dbReference type="NCBI Taxonomy" id="166011"/>
    <lineage>
        <taxon>Eukaryota</taxon>
        <taxon>Metazoa</taxon>
        <taxon>Ecdysozoa</taxon>
        <taxon>Nematoda</taxon>
        <taxon>Chromadorea</taxon>
        <taxon>Rhabditida</taxon>
        <taxon>Tylenchina</taxon>
        <taxon>Tylenchomorpha</taxon>
        <taxon>Sphaerularioidea</taxon>
        <taxon>Anguinidae</taxon>
        <taxon>Anguininae</taxon>
        <taxon>Ditylenchus</taxon>
    </lineage>
</organism>
<dbReference type="WBParaSite" id="jg6477">
    <property type="protein sequence ID" value="jg6477"/>
    <property type="gene ID" value="jg6477"/>
</dbReference>
<accession>A0A915EIX8</accession>
<reference evidence="3" key="1">
    <citation type="submission" date="2022-11" db="UniProtKB">
        <authorList>
            <consortium name="WormBaseParasite"/>
        </authorList>
    </citation>
    <scope>IDENTIFICATION</scope>
</reference>
<evidence type="ECO:0000313" key="3">
    <source>
        <dbReference type="WBParaSite" id="jg6477"/>
    </source>
</evidence>
<keyword evidence="2" id="KW-1185">Reference proteome</keyword>
<sequence length="151" mass="16982">MMQHPHFCLQWPNSNKNGVIIEEGPPVIAGSGVDISVAICIHSSYSVTKMAMPLLIAVWALLRRSCIQASRHEPRSANNIRRRGSRRASSAQEQQTEVPGNRPTTLSKRPRKSEGSKGLQIYCQWPMHYEDDKESSAAKTVHYHKRSSSLF</sequence>
<protein>
    <submittedName>
        <fullName evidence="3">Uncharacterized protein</fullName>
    </submittedName>
</protein>
<feature type="region of interest" description="Disordered" evidence="1">
    <location>
        <begin position="71"/>
        <end position="117"/>
    </location>
</feature>
<proteinExistence type="predicted"/>